<dbReference type="HOGENOM" id="CLU_013074_0_0_1"/>
<dbReference type="STRING" id="10228.B3RJY5"/>
<dbReference type="Proteomes" id="UP000009022">
    <property type="component" value="Unassembled WGS sequence"/>
</dbReference>
<dbReference type="PANTHER" id="PTHR13280">
    <property type="entry name" value="PHOSPHOFURIN ACIDIC CLUSTER SORTING PROTEIN"/>
    <property type="match status" value="1"/>
</dbReference>
<sequence length="812" mass="89904">MASPKKFTGVSSLAPPPMKFFATWEVDRAQPNCVPRLCVLRITRLEITQDIGSTDGQTVFIGLSFKVYRYDKLMPFKNKHTLRSGEIPLKSSNKGTDIDLSITFTVQYPHYLKEPGCHMKVILQRRKRYKRKAILGFKTLAFGSINMNEVLQSPVKDKVVLQLYCKDSNSHVAQIVMSSVISQPVEVDLEDDHNRALQMPGAMSSDEDIDSSDQDDEVYDEHTGQKSKSRSQRKFSSKNAFRQKFQEFLRKFKVNDETLEDTGIAPRNAEAYFPDDSISENDDSADFQSTDSASDDENPYTPKPALRPFYLSADVTNREDVDPTSSPKANNPSGAQTIENRHASAQMPVSDSDNSNNMSTIVREISASGSLTRSWSISSLDDSKGSNERNSIYRTSSVGLDNKIKRDKSPSASPSSSGVIEVTPPASFTEQLISVVKNTDQYPESIILIDASSDYGLLIGQSMPSKRNCSINVNGAADVRTVMIAIISKIQKFCNHHSVNPPLMKVTLIGGQELMGMTVKAYVDEFSTKPPEWQNFITFLLVPTGPNPICDYLGKIDQNYSKSFLDTKWKEIILDSDGKSDKASNIDHRVSRYISRVKESKQFPIAEALISCKQDSISSKESTSEVFVPFIATVGIGIQDTGTISGISDPSGNYNDDKSLSVNKDLSVKELISQSPSGAGEHLDLQVDYWITGGKKESAKSSIKGGFKSLMIRRLSNENAPNTLAMEAVTKEKKKAVIVRLKKVKESGIPINAMVSKLICTTKSQSNKLTAIVDGVEWSSVKFISFSTTWRSHTKYFPVGVFDKLEATETVC</sequence>
<dbReference type="CTD" id="6750281"/>
<feature type="domain" description="Phosphofurin acidic cluster sorting protein 1/2 N-terminal C2" evidence="5">
    <location>
        <begin position="17"/>
        <end position="186"/>
    </location>
</feature>
<dbReference type="Pfam" id="PF10254">
    <property type="entry name" value="Pacs-1"/>
    <property type="match status" value="1"/>
</dbReference>
<evidence type="ECO:0000256" key="1">
    <source>
        <dbReference type="ARBA" id="ARBA00008590"/>
    </source>
</evidence>
<dbReference type="GeneID" id="6750281"/>
<comment type="similarity">
    <text evidence="1">Belongs to the PACS family.</text>
</comment>
<feature type="domain" description="Phosphofurin acidic cluster sorting protein 1/2 C-terminal" evidence="4">
    <location>
        <begin position="429"/>
        <end position="803"/>
    </location>
</feature>
<dbReference type="OMA" id="FANWETD"/>
<dbReference type="Pfam" id="PF25332">
    <property type="entry name" value="C2_PACS_N"/>
    <property type="match status" value="1"/>
</dbReference>
<proteinExistence type="inferred from homology"/>
<accession>B3RJY5</accession>
<evidence type="ECO:0008006" key="8">
    <source>
        <dbReference type="Google" id="ProtNLM"/>
    </source>
</evidence>
<protein>
    <recommendedName>
        <fullName evidence="8">Phosphofurin acidic cluster sorting protein 2</fullName>
    </recommendedName>
</protein>
<organism evidence="6 7">
    <name type="scientific">Trichoplax adhaerens</name>
    <name type="common">Trichoplax reptans</name>
    <dbReference type="NCBI Taxonomy" id="10228"/>
    <lineage>
        <taxon>Eukaryota</taxon>
        <taxon>Metazoa</taxon>
        <taxon>Placozoa</taxon>
        <taxon>Uniplacotomia</taxon>
        <taxon>Trichoplacea</taxon>
        <taxon>Trichoplacidae</taxon>
        <taxon>Trichoplax</taxon>
    </lineage>
</organism>
<dbReference type="AlphaFoldDB" id="B3RJY5"/>
<dbReference type="GO" id="GO:0072659">
    <property type="term" value="P:protein localization to plasma membrane"/>
    <property type="evidence" value="ECO:0000318"/>
    <property type="project" value="GO_Central"/>
</dbReference>
<name>B3RJY5_TRIAD</name>
<gene>
    <name evidence="6" type="ORF">TRIADDRAFT_52721</name>
</gene>
<feature type="region of interest" description="Disordered" evidence="3">
    <location>
        <begin position="199"/>
        <end position="238"/>
    </location>
</feature>
<evidence type="ECO:0000256" key="3">
    <source>
        <dbReference type="SAM" id="MobiDB-lite"/>
    </source>
</evidence>
<dbReference type="PANTHER" id="PTHR13280:SF17">
    <property type="entry name" value="KRUEPPEL TARGET AT 95D, ISOFORM A"/>
    <property type="match status" value="1"/>
</dbReference>
<feature type="compositionally biased region" description="Acidic residues" evidence="3">
    <location>
        <begin position="205"/>
        <end position="219"/>
    </location>
</feature>
<dbReference type="InterPro" id="IPR057541">
    <property type="entry name" value="PACS1/2_N"/>
</dbReference>
<keyword evidence="2" id="KW-0597">Phosphoprotein</keyword>
<feature type="region of interest" description="Disordered" evidence="3">
    <location>
        <begin position="265"/>
        <end position="307"/>
    </location>
</feature>
<dbReference type="FunCoup" id="B3RJY5">
    <property type="interactions" value="1842"/>
</dbReference>
<evidence type="ECO:0000259" key="5">
    <source>
        <dbReference type="Pfam" id="PF25332"/>
    </source>
</evidence>
<evidence type="ECO:0000313" key="7">
    <source>
        <dbReference type="Proteomes" id="UP000009022"/>
    </source>
</evidence>
<evidence type="ECO:0000259" key="4">
    <source>
        <dbReference type="Pfam" id="PF10254"/>
    </source>
</evidence>
<dbReference type="EMBL" id="DS985241">
    <property type="protein sequence ID" value="EDV29143.1"/>
    <property type="molecule type" value="Genomic_DNA"/>
</dbReference>
<dbReference type="InParanoid" id="B3RJY5"/>
<dbReference type="KEGG" id="tad:TRIADDRAFT_52721"/>
<dbReference type="RefSeq" id="XP_002108345.1">
    <property type="nucleotide sequence ID" value="XM_002108309.1"/>
</dbReference>
<evidence type="ECO:0000256" key="2">
    <source>
        <dbReference type="ARBA" id="ARBA00022553"/>
    </source>
</evidence>
<feature type="region of interest" description="Disordered" evidence="3">
    <location>
        <begin position="401"/>
        <end position="421"/>
    </location>
</feature>
<feature type="compositionally biased region" description="Basic residues" evidence="3">
    <location>
        <begin position="225"/>
        <end position="236"/>
    </location>
</feature>
<dbReference type="eggNOG" id="KOG3709">
    <property type="taxonomic scope" value="Eukaryota"/>
</dbReference>
<dbReference type="OrthoDB" id="28829at2759"/>
<keyword evidence="7" id="KW-1185">Reference proteome</keyword>
<evidence type="ECO:0000313" key="6">
    <source>
        <dbReference type="EMBL" id="EDV29143.1"/>
    </source>
</evidence>
<dbReference type="PhylomeDB" id="B3RJY5"/>
<dbReference type="InterPro" id="IPR019381">
    <property type="entry name" value="PACS1/2_C"/>
</dbReference>
<reference evidence="6 7" key="1">
    <citation type="journal article" date="2008" name="Nature">
        <title>The Trichoplax genome and the nature of placozoans.</title>
        <authorList>
            <person name="Srivastava M."/>
            <person name="Begovic E."/>
            <person name="Chapman J."/>
            <person name="Putnam N.H."/>
            <person name="Hellsten U."/>
            <person name="Kawashima T."/>
            <person name="Kuo A."/>
            <person name="Mitros T."/>
            <person name="Salamov A."/>
            <person name="Carpenter M.L."/>
            <person name="Signorovitch A.Y."/>
            <person name="Moreno M.A."/>
            <person name="Kamm K."/>
            <person name="Grimwood J."/>
            <person name="Schmutz J."/>
            <person name="Shapiro H."/>
            <person name="Grigoriev I.V."/>
            <person name="Buss L.W."/>
            <person name="Schierwater B."/>
            <person name="Dellaporta S.L."/>
            <person name="Rokhsar D.S."/>
        </authorList>
    </citation>
    <scope>NUCLEOTIDE SEQUENCE [LARGE SCALE GENOMIC DNA]</scope>
    <source>
        <strain evidence="6 7">Grell-BS-1999</strain>
    </source>
</reference>